<dbReference type="InterPro" id="IPR008312">
    <property type="entry name" value="T6SS_TssB1"/>
</dbReference>
<comment type="caution">
    <text evidence="1">The sequence shown here is derived from an EMBL/GenBank/DDBJ whole genome shotgun (WGS) entry which is preliminary data.</text>
</comment>
<accession>A0A8B6LZF7</accession>
<dbReference type="PANTHER" id="PTHR35850">
    <property type="entry name" value="CYTOPLASMIC PROTEIN-RELATED"/>
    <property type="match status" value="1"/>
</dbReference>
<gene>
    <name evidence="1" type="ORF">MPC4_10111</name>
</gene>
<proteinExistence type="predicted"/>
<dbReference type="NCBIfam" id="TIGR03358">
    <property type="entry name" value="VI_chp_5"/>
    <property type="match status" value="1"/>
</dbReference>
<keyword evidence="2" id="KW-1185">Reference proteome</keyword>
<sequence>MAGDSGQRFIGRNRPPRVQIAYEDPYDAERKIELPFVMGVLSDLSGPNPGVEKPEVADRGFVDIDMDNFDNRMGAIEPGTSFTVPDRLGEDSDARLSVSLRFKKMEDFSPAAVARQVPALAKLLEARDQLANLLRYMDGKVDAETRLKKLLSDPELMAALRNRAIASKEAEPDAAENAEGAA</sequence>
<dbReference type="PANTHER" id="PTHR35850:SF1">
    <property type="entry name" value="TYPE VI SECRETION SYSTEM SHEATH PROTEIN TSSB1"/>
    <property type="match status" value="1"/>
</dbReference>
<dbReference type="AlphaFoldDB" id="A0A8B6LZF7"/>
<dbReference type="Proteomes" id="UP000485880">
    <property type="component" value="Unassembled WGS sequence"/>
</dbReference>
<evidence type="ECO:0000313" key="2">
    <source>
        <dbReference type="Proteomes" id="UP000485880"/>
    </source>
</evidence>
<name>A0A8B6LZF7_METTU</name>
<dbReference type="EMBL" id="CABFMQ020000001">
    <property type="protein sequence ID" value="VTZ48161.1"/>
    <property type="molecule type" value="Genomic_DNA"/>
</dbReference>
<dbReference type="PIRSF" id="PIRSF028301">
    <property type="entry name" value="UCP028301"/>
    <property type="match status" value="1"/>
</dbReference>
<protein>
    <submittedName>
        <fullName evidence="1">Type VI secretion protein, VC_A0107 family</fullName>
    </submittedName>
</protein>
<dbReference type="Pfam" id="PF05591">
    <property type="entry name" value="T6SS_VipA"/>
    <property type="match status" value="1"/>
</dbReference>
<dbReference type="RefSeq" id="WP_174510811.1">
    <property type="nucleotide sequence ID" value="NZ_CABFMQ020000001.1"/>
</dbReference>
<reference evidence="1 2" key="1">
    <citation type="submission" date="2019-05" db="EMBL/GenBank/DDBJ databases">
        <authorList>
            <person name="Farhan Ul Haque M."/>
        </authorList>
    </citation>
    <scope>NUCLEOTIDE SEQUENCE [LARGE SCALE GENOMIC DNA]</scope>
    <source>
        <strain evidence="1">2</strain>
    </source>
</reference>
<organism evidence="1 2">
    <name type="scientific">Methylocella tundrae</name>
    <dbReference type="NCBI Taxonomy" id="227605"/>
    <lineage>
        <taxon>Bacteria</taxon>
        <taxon>Pseudomonadati</taxon>
        <taxon>Pseudomonadota</taxon>
        <taxon>Alphaproteobacteria</taxon>
        <taxon>Hyphomicrobiales</taxon>
        <taxon>Beijerinckiaceae</taxon>
        <taxon>Methylocella</taxon>
    </lineage>
</organism>
<evidence type="ECO:0000313" key="1">
    <source>
        <dbReference type="EMBL" id="VTZ48161.1"/>
    </source>
</evidence>